<evidence type="ECO:0000259" key="5">
    <source>
        <dbReference type="PROSITE" id="PS50887"/>
    </source>
</evidence>
<dbReference type="Pfam" id="PF08447">
    <property type="entry name" value="PAS_3"/>
    <property type="match status" value="1"/>
</dbReference>
<dbReference type="InterPro" id="IPR035965">
    <property type="entry name" value="PAS-like_dom_sf"/>
</dbReference>
<dbReference type="SMART" id="SM00267">
    <property type="entry name" value="GGDEF"/>
    <property type="match status" value="1"/>
</dbReference>
<sequence length="672" mass="75893">MPLFSAALWRNARVWAGRWLLVAGLLALGGILWWLTQVYQTREEHTRHQIERELHAINSLQTQSVLDWREQRLIDASTLADDSLFSLSAAQWLQVPEAVVLTQRMQERLRILQERAKYTAVYLLNRHGQLLLTPNGSSTGQLPEPEMQALQDALAQAVVTVVEPRRDNFFAFPFFSVIVPVFEGTEPAGAVWLVSDVRTTLYPKLQAWPTPRETAESTLFSRHGDEVRTLNPLRHHNEEVSAFQLSELHSDDPVLQAMAGARGVFYGHDYRGHAVMAMANAVPDSPWIMVSKIDVAEAFADTQLREILALSLPVSLLLLLAGLVFAYGQRRAWQRERELKTQLQRNMRWLEGAQKAASVGYFAFDLEQKQFLMSSMGNAIFGMPYTGVLTLEDWVHSIPAEDRERVLSIHREAIAQRTPLRHQYRIQRMDNQALRWVEIWGEYEDEADHERVTRMIGTIQDITQRKQSEQELANYRTALEEKVRLDPMTQIPNRRALDEHVVLEWHRAMRNHAPLSVLMIDVDHFKAYNDHYGHVAGDECLRQVATAIASCASRAGELAARYGGEEFSVLLPDTNTTQAQQSAERVRAAIEALALEHAHSSAARCITVSIGLTTIVPVFASEPDVPEVCDIPKTVPLAAQVLFEQADAALYQAKQQGRNRVAVYASTAPETA</sequence>
<name>A0A1H9SK12_9BURK</name>
<dbReference type="OrthoDB" id="9813903at2"/>
<dbReference type="InterPro" id="IPR050469">
    <property type="entry name" value="Diguanylate_Cyclase"/>
</dbReference>
<dbReference type="NCBIfam" id="TIGR00229">
    <property type="entry name" value="sensory_box"/>
    <property type="match status" value="1"/>
</dbReference>
<dbReference type="RefSeq" id="WP_091459260.1">
    <property type="nucleotide sequence ID" value="NZ_FOGD01000019.1"/>
</dbReference>
<evidence type="ECO:0000313" key="6">
    <source>
        <dbReference type="EMBL" id="SER85025.1"/>
    </source>
</evidence>
<dbReference type="InterPro" id="IPR000014">
    <property type="entry name" value="PAS"/>
</dbReference>
<dbReference type="InterPro" id="IPR013655">
    <property type="entry name" value="PAS_fold_3"/>
</dbReference>
<feature type="domain" description="GGDEF" evidence="5">
    <location>
        <begin position="513"/>
        <end position="666"/>
    </location>
</feature>
<dbReference type="STRING" id="180197.SAMN02982919_03148"/>
<dbReference type="FunFam" id="3.30.70.270:FF:000001">
    <property type="entry name" value="Diguanylate cyclase domain protein"/>
    <property type="match status" value="1"/>
</dbReference>
<comment type="catalytic activity">
    <reaction evidence="2">
        <text>2 GTP = 3',3'-c-di-GMP + 2 diphosphate</text>
        <dbReference type="Rhea" id="RHEA:24898"/>
        <dbReference type="ChEBI" id="CHEBI:33019"/>
        <dbReference type="ChEBI" id="CHEBI:37565"/>
        <dbReference type="ChEBI" id="CHEBI:58805"/>
        <dbReference type="EC" id="2.7.7.65"/>
    </reaction>
</comment>
<dbReference type="Pfam" id="PF00990">
    <property type="entry name" value="GGDEF"/>
    <property type="match status" value="1"/>
</dbReference>
<dbReference type="EC" id="2.7.7.65" evidence="1"/>
<dbReference type="InterPro" id="IPR043128">
    <property type="entry name" value="Rev_trsase/Diguanyl_cyclase"/>
</dbReference>
<keyword evidence="3" id="KW-0472">Membrane</keyword>
<evidence type="ECO:0000256" key="2">
    <source>
        <dbReference type="ARBA" id="ARBA00034247"/>
    </source>
</evidence>
<dbReference type="CDD" id="cd01949">
    <property type="entry name" value="GGDEF"/>
    <property type="match status" value="1"/>
</dbReference>
<evidence type="ECO:0000259" key="4">
    <source>
        <dbReference type="PROSITE" id="PS50113"/>
    </source>
</evidence>
<dbReference type="GO" id="GO:0043709">
    <property type="term" value="P:cell adhesion involved in single-species biofilm formation"/>
    <property type="evidence" value="ECO:0007669"/>
    <property type="project" value="TreeGrafter"/>
</dbReference>
<dbReference type="GO" id="GO:0052621">
    <property type="term" value="F:diguanylate cyclase activity"/>
    <property type="evidence" value="ECO:0007669"/>
    <property type="project" value="UniProtKB-EC"/>
</dbReference>
<dbReference type="InterPro" id="IPR000160">
    <property type="entry name" value="GGDEF_dom"/>
</dbReference>
<dbReference type="Gene3D" id="2.10.70.100">
    <property type="match status" value="1"/>
</dbReference>
<gene>
    <name evidence="6" type="ORF">SAMN02982919_03148</name>
</gene>
<dbReference type="InterPro" id="IPR000700">
    <property type="entry name" value="PAS-assoc_C"/>
</dbReference>
<dbReference type="NCBIfam" id="TIGR00254">
    <property type="entry name" value="GGDEF"/>
    <property type="match status" value="1"/>
</dbReference>
<dbReference type="PANTHER" id="PTHR45138:SF9">
    <property type="entry name" value="DIGUANYLATE CYCLASE DGCM-RELATED"/>
    <property type="match status" value="1"/>
</dbReference>
<dbReference type="PANTHER" id="PTHR45138">
    <property type="entry name" value="REGULATORY COMPONENTS OF SENSORY TRANSDUCTION SYSTEM"/>
    <property type="match status" value="1"/>
</dbReference>
<dbReference type="AlphaFoldDB" id="A0A1H9SK12"/>
<evidence type="ECO:0000313" key="7">
    <source>
        <dbReference type="Proteomes" id="UP000199766"/>
    </source>
</evidence>
<feature type="transmembrane region" description="Helical" evidence="3">
    <location>
        <begin position="307"/>
        <end position="327"/>
    </location>
</feature>
<dbReference type="SUPFAM" id="SSF55073">
    <property type="entry name" value="Nucleotide cyclase"/>
    <property type="match status" value="1"/>
</dbReference>
<dbReference type="EMBL" id="FOGD01000019">
    <property type="protein sequence ID" value="SER85025.1"/>
    <property type="molecule type" value="Genomic_DNA"/>
</dbReference>
<dbReference type="GO" id="GO:1902201">
    <property type="term" value="P:negative regulation of bacterial-type flagellum-dependent cell motility"/>
    <property type="evidence" value="ECO:0007669"/>
    <property type="project" value="TreeGrafter"/>
</dbReference>
<organism evidence="6 7">
    <name type="scientific">Giesbergeria anulus</name>
    <dbReference type="NCBI Taxonomy" id="180197"/>
    <lineage>
        <taxon>Bacteria</taxon>
        <taxon>Pseudomonadati</taxon>
        <taxon>Pseudomonadota</taxon>
        <taxon>Betaproteobacteria</taxon>
        <taxon>Burkholderiales</taxon>
        <taxon>Comamonadaceae</taxon>
        <taxon>Giesbergeria</taxon>
    </lineage>
</organism>
<dbReference type="GO" id="GO:0005886">
    <property type="term" value="C:plasma membrane"/>
    <property type="evidence" value="ECO:0007669"/>
    <property type="project" value="TreeGrafter"/>
</dbReference>
<keyword evidence="3" id="KW-1133">Transmembrane helix</keyword>
<dbReference type="SUPFAM" id="SSF55785">
    <property type="entry name" value="PYP-like sensor domain (PAS domain)"/>
    <property type="match status" value="1"/>
</dbReference>
<dbReference type="Gene3D" id="3.30.450.20">
    <property type="entry name" value="PAS domain"/>
    <property type="match status" value="1"/>
</dbReference>
<feature type="transmembrane region" description="Helical" evidence="3">
    <location>
        <begin position="12"/>
        <end position="35"/>
    </location>
</feature>
<dbReference type="CDD" id="cd00130">
    <property type="entry name" value="PAS"/>
    <property type="match status" value="1"/>
</dbReference>
<evidence type="ECO:0000256" key="1">
    <source>
        <dbReference type="ARBA" id="ARBA00012528"/>
    </source>
</evidence>
<dbReference type="InterPro" id="IPR029787">
    <property type="entry name" value="Nucleotide_cyclase"/>
</dbReference>
<accession>A0A1H9SK12</accession>
<dbReference type="PROSITE" id="PS50887">
    <property type="entry name" value="GGDEF"/>
    <property type="match status" value="1"/>
</dbReference>
<proteinExistence type="predicted"/>
<reference evidence="6 7" key="1">
    <citation type="submission" date="2016-10" db="EMBL/GenBank/DDBJ databases">
        <authorList>
            <person name="de Groot N.N."/>
        </authorList>
    </citation>
    <scope>NUCLEOTIDE SEQUENCE [LARGE SCALE GENOMIC DNA]</scope>
    <source>
        <strain evidence="6 7">ATCC 35958</strain>
    </source>
</reference>
<dbReference type="PROSITE" id="PS50113">
    <property type="entry name" value="PAC"/>
    <property type="match status" value="1"/>
</dbReference>
<feature type="domain" description="PAC" evidence="4">
    <location>
        <begin position="420"/>
        <end position="474"/>
    </location>
</feature>
<keyword evidence="7" id="KW-1185">Reference proteome</keyword>
<keyword evidence="3" id="KW-0812">Transmembrane</keyword>
<evidence type="ECO:0000256" key="3">
    <source>
        <dbReference type="SAM" id="Phobius"/>
    </source>
</evidence>
<dbReference type="Proteomes" id="UP000199766">
    <property type="component" value="Unassembled WGS sequence"/>
</dbReference>
<protein>
    <recommendedName>
        <fullName evidence="1">diguanylate cyclase</fullName>
        <ecNumber evidence="1">2.7.7.65</ecNumber>
    </recommendedName>
</protein>
<dbReference type="Gene3D" id="3.30.70.270">
    <property type="match status" value="1"/>
</dbReference>